<keyword evidence="4 6" id="KW-0472">Membrane</keyword>
<evidence type="ECO:0000256" key="3">
    <source>
        <dbReference type="ARBA" id="ARBA00022989"/>
    </source>
</evidence>
<feature type="non-terminal residue" evidence="8">
    <location>
        <position position="1"/>
    </location>
</feature>
<evidence type="ECO:0000256" key="4">
    <source>
        <dbReference type="ARBA" id="ARBA00023136"/>
    </source>
</evidence>
<dbReference type="GO" id="GO:0042773">
    <property type="term" value="P:ATP synthesis coupled electron transport"/>
    <property type="evidence" value="ECO:0007669"/>
    <property type="project" value="InterPro"/>
</dbReference>
<dbReference type="Proteomes" id="UP000886355">
    <property type="component" value="Unassembled WGS sequence"/>
</dbReference>
<name>A0A7C1AL95_9BACT</name>
<feature type="domain" description="NADH:quinone oxidoreductase/Mrp antiporter transmembrane" evidence="7">
    <location>
        <begin position="110"/>
        <end position="402"/>
    </location>
</feature>
<evidence type="ECO:0000256" key="5">
    <source>
        <dbReference type="RuleBase" id="RU000320"/>
    </source>
</evidence>
<reference evidence="8" key="1">
    <citation type="journal article" date="2020" name="mSystems">
        <title>Genome- and Community-Level Interaction Insights into Carbon Utilization and Element Cycling Functions of Hydrothermarchaeota in Hydrothermal Sediment.</title>
        <authorList>
            <person name="Zhou Z."/>
            <person name="Liu Y."/>
            <person name="Xu W."/>
            <person name="Pan J."/>
            <person name="Luo Z.H."/>
            <person name="Li M."/>
        </authorList>
    </citation>
    <scope>NUCLEOTIDE SEQUENCE [LARGE SCALE GENOMIC DNA]</scope>
    <source>
        <strain evidence="8">HyVt-19</strain>
    </source>
</reference>
<feature type="transmembrane region" description="Helical" evidence="6">
    <location>
        <begin position="389"/>
        <end position="409"/>
    </location>
</feature>
<evidence type="ECO:0000259" key="7">
    <source>
        <dbReference type="Pfam" id="PF00361"/>
    </source>
</evidence>
<proteinExistence type="inferred from homology"/>
<evidence type="ECO:0000256" key="2">
    <source>
        <dbReference type="ARBA" id="ARBA00022692"/>
    </source>
</evidence>
<feature type="transmembrane region" description="Helical" evidence="6">
    <location>
        <begin position="312"/>
        <end position="335"/>
    </location>
</feature>
<feature type="transmembrane region" description="Helical" evidence="6">
    <location>
        <begin position="255"/>
        <end position="280"/>
    </location>
</feature>
<dbReference type="Pfam" id="PF00361">
    <property type="entry name" value="Proton_antipo_M"/>
    <property type="match status" value="1"/>
</dbReference>
<dbReference type="GO" id="GO:0008137">
    <property type="term" value="F:NADH dehydrogenase (ubiquinone) activity"/>
    <property type="evidence" value="ECO:0007669"/>
    <property type="project" value="InterPro"/>
</dbReference>
<feature type="transmembrane region" description="Helical" evidence="6">
    <location>
        <begin position="192"/>
        <end position="216"/>
    </location>
</feature>
<sequence length="466" mass="51131">LILIGFAFALLLAGAFSRVERQVNFNMVSALAFVVAFTVNWFQYGADKFGFYNMFMYDQVAGVFRFIFYGIGFLVSLMSEPYICGRIKHKGEYYALIMLSTVGMSFIATSYDLIMLVLGLEAMSLSVYVLTGMFKTDERSVEASMKYFLLGAFSSAIMLLGIAFIYGTLGTTNFGEVLESFKSGLGGTKPQILLAGVMLVLAGVLFKVAAVPFHMWTPDVYEGAPTSVTAFMISGVKAASFIMLIRVFVLGLQIVVFDIVTVIMVISAITMTLGNVCALIQKNVKRMLAYSSIAHAGYILVGFVALNRTSLGAIIFYLMAYALMNIGAFAVLALFQDRGNSLESLSGSGFKYPFLGLMMTIFMFSMVGLPPTAGFMGKFYIFKGALEAGYVWLVVLAVLNSAVSAYFYLRVLIYMFFEDFKGTVRPAINATPTAVALLLTSIGILYLGVFPQNLFELTQKCMTYIH</sequence>
<accession>A0A7C1AL95</accession>
<dbReference type="GO" id="GO:0016020">
    <property type="term" value="C:membrane"/>
    <property type="evidence" value="ECO:0007669"/>
    <property type="project" value="UniProtKB-SubCell"/>
</dbReference>
<dbReference type="EMBL" id="DQZW01000087">
    <property type="protein sequence ID" value="HDL89627.1"/>
    <property type="molecule type" value="Genomic_DNA"/>
</dbReference>
<feature type="transmembrane region" description="Helical" evidence="6">
    <location>
        <begin position="228"/>
        <end position="249"/>
    </location>
</feature>
<dbReference type="InterPro" id="IPR001750">
    <property type="entry name" value="ND/Mrp_TM"/>
</dbReference>
<protein>
    <submittedName>
        <fullName evidence="8">NADH-quinone oxidoreductase subunit N</fullName>
    </submittedName>
</protein>
<feature type="transmembrane region" description="Helical" evidence="6">
    <location>
        <begin position="430"/>
        <end position="449"/>
    </location>
</feature>
<dbReference type="PANTHER" id="PTHR22773">
    <property type="entry name" value="NADH DEHYDROGENASE"/>
    <property type="match status" value="1"/>
</dbReference>
<dbReference type="InterPro" id="IPR010096">
    <property type="entry name" value="NADH-Q_OxRdtase_suN/2"/>
</dbReference>
<feature type="transmembrane region" description="Helical" evidence="6">
    <location>
        <begin position="60"/>
        <end position="79"/>
    </location>
</feature>
<feature type="transmembrane region" description="Helical" evidence="6">
    <location>
        <begin position="147"/>
        <end position="169"/>
    </location>
</feature>
<evidence type="ECO:0000256" key="6">
    <source>
        <dbReference type="SAM" id="Phobius"/>
    </source>
</evidence>
<organism evidence="8">
    <name type="scientific">Thermodesulforhabdus norvegica</name>
    <dbReference type="NCBI Taxonomy" id="39841"/>
    <lineage>
        <taxon>Bacteria</taxon>
        <taxon>Pseudomonadati</taxon>
        <taxon>Thermodesulfobacteriota</taxon>
        <taxon>Syntrophobacteria</taxon>
        <taxon>Syntrophobacterales</taxon>
        <taxon>Thermodesulforhabdaceae</taxon>
        <taxon>Thermodesulforhabdus</taxon>
    </lineage>
</organism>
<dbReference type="NCBIfam" id="TIGR01770">
    <property type="entry name" value="NDH_I_N"/>
    <property type="match status" value="1"/>
</dbReference>
<dbReference type="PRINTS" id="PR01434">
    <property type="entry name" value="NADHDHGNASE5"/>
</dbReference>
<evidence type="ECO:0000313" key="8">
    <source>
        <dbReference type="EMBL" id="HDL89627.1"/>
    </source>
</evidence>
<gene>
    <name evidence="8" type="ORF">ENG14_01845</name>
</gene>
<dbReference type="GO" id="GO:0012505">
    <property type="term" value="C:endomembrane system"/>
    <property type="evidence" value="ECO:0007669"/>
    <property type="project" value="UniProtKB-SubCell"/>
</dbReference>
<dbReference type="HAMAP" id="MF_00445">
    <property type="entry name" value="NDH1_NuoN_1"/>
    <property type="match status" value="1"/>
</dbReference>
<keyword evidence="3 6" id="KW-1133">Transmembrane helix</keyword>
<evidence type="ECO:0000256" key="1">
    <source>
        <dbReference type="ARBA" id="ARBA00004127"/>
    </source>
</evidence>
<feature type="transmembrane region" description="Helical" evidence="6">
    <location>
        <begin position="91"/>
        <end position="108"/>
    </location>
</feature>
<keyword evidence="2 5" id="KW-0812">Transmembrane</keyword>
<comment type="subcellular location">
    <subcellularLocation>
        <location evidence="1">Endomembrane system</location>
        <topology evidence="1">Multi-pass membrane protein</topology>
    </subcellularLocation>
    <subcellularLocation>
        <location evidence="5">Membrane</location>
        <topology evidence="5">Multi-pass membrane protein</topology>
    </subcellularLocation>
</comment>
<dbReference type="AlphaFoldDB" id="A0A7C1AL95"/>
<feature type="transmembrane region" description="Helical" evidence="6">
    <location>
        <begin position="355"/>
        <end position="377"/>
    </location>
</feature>
<feature type="transmembrane region" description="Helical" evidence="6">
    <location>
        <begin position="287"/>
        <end position="306"/>
    </location>
</feature>
<comment type="caution">
    <text evidence="8">The sequence shown here is derived from an EMBL/GenBank/DDBJ whole genome shotgun (WGS) entry which is preliminary data.</text>
</comment>